<reference evidence="5" key="1">
    <citation type="submission" date="2023-07" db="EMBL/GenBank/DDBJ databases">
        <title>Genomic Encyclopedia of Type Strains, Phase IV (KMG-IV): sequencing the most valuable type-strain genomes for metagenomic binning, comparative biology and taxonomic classification.</title>
        <authorList>
            <person name="Goeker M."/>
        </authorList>
    </citation>
    <scope>NUCLEOTIDE SEQUENCE</scope>
    <source>
        <strain evidence="5">DSM 21202</strain>
    </source>
</reference>
<comment type="similarity">
    <text evidence="2">Belongs to the amidase family.</text>
</comment>
<dbReference type="PANTHER" id="PTHR11895:SF151">
    <property type="entry name" value="GLUTAMYL-TRNA(GLN) AMIDOTRANSFERASE SUBUNIT A"/>
    <property type="match status" value="1"/>
</dbReference>
<evidence type="ECO:0000256" key="2">
    <source>
        <dbReference type="ARBA" id="ARBA00009199"/>
    </source>
</evidence>
<keyword evidence="6" id="KW-1185">Reference proteome</keyword>
<accession>A0AAE3VKM8</accession>
<gene>
    <name evidence="5" type="ORF">J2S73_000110</name>
</gene>
<sequence>MKRTTSRRHETLSLRGAAAVGVAIGVLAATPALAQDDLRQMTVREAASALQAGDITSSELVEALTEAADANANLNAFITLDAAEARAAAAEADELRARGDGEDMPLLGVPLVIKDNIIVAGQPTTGGTPALEGFVSERDAPVIARLRDAGAIILGKTNMHELAFGITSDNARFGAVGNAYDPERSAGGSSGGTGAAVAARLAPGGLGTDTGGSVRIPAALNGIAGLRPTMGRYSAAGIVPISHTRDTPGPLARTVDDLVLLDGVITGTATELDPVDPSEIRLGIADSLVSGLSPEVAAVWNEATAKLEGAGVTLVSVALPDLMELNGKIGFPVALYEVARDLPAFLEQWDAGISLADVADQVASPDVQGVFGTFVMGDKKMPEEVYRAAIETFRPELQALYAETFTANRLDALVFPTTILAAPPIEGSGETVELNGEQVPTFPTYIRNTDPGSNAGLPGLTLPIGLTADGLPVGLELDGPAFTDRRLLAIGLGLEDLFGSLPAPDIATK</sequence>
<evidence type="ECO:0000256" key="3">
    <source>
        <dbReference type="ARBA" id="ARBA00021874"/>
    </source>
</evidence>
<dbReference type="EMBL" id="JAUSUL010000001">
    <property type="protein sequence ID" value="MDQ0313673.1"/>
    <property type="molecule type" value="Genomic_DNA"/>
</dbReference>
<dbReference type="GO" id="GO:0016787">
    <property type="term" value="F:hydrolase activity"/>
    <property type="evidence" value="ECO:0007669"/>
    <property type="project" value="UniProtKB-KW"/>
</dbReference>
<comment type="function">
    <text evidence="1">Hydrolyzes indole-3-acetamide (IAM) into indole-3-acetic acid (IAA).</text>
</comment>
<dbReference type="NCBIfam" id="NF005688">
    <property type="entry name" value="PRK07488.1"/>
    <property type="match status" value="1"/>
</dbReference>
<dbReference type="RefSeq" id="WP_306883473.1">
    <property type="nucleotide sequence ID" value="NZ_JAUSUL010000001.1"/>
</dbReference>
<dbReference type="Gene3D" id="3.90.1300.10">
    <property type="entry name" value="Amidase signature (AS) domain"/>
    <property type="match status" value="1"/>
</dbReference>
<evidence type="ECO:0000313" key="6">
    <source>
        <dbReference type="Proteomes" id="UP001229244"/>
    </source>
</evidence>
<dbReference type="PROSITE" id="PS00571">
    <property type="entry name" value="AMIDASES"/>
    <property type="match status" value="1"/>
</dbReference>
<dbReference type="SUPFAM" id="SSF75304">
    <property type="entry name" value="Amidase signature (AS) enzymes"/>
    <property type="match status" value="1"/>
</dbReference>
<dbReference type="InterPro" id="IPR036928">
    <property type="entry name" value="AS_sf"/>
</dbReference>
<organism evidence="5 6">
    <name type="scientific">Amorphus orientalis</name>
    <dbReference type="NCBI Taxonomy" id="649198"/>
    <lineage>
        <taxon>Bacteria</taxon>
        <taxon>Pseudomonadati</taxon>
        <taxon>Pseudomonadota</taxon>
        <taxon>Alphaproteobacteria</taxon>
        <taxon>Hyphomicrobiales</taxon>
        <taxon>Amorphaceae</taxon>
        <taxon>Amorphus</taxon>
    </lineage>
</organism>
<name>A0AAE3VKM8_9HYPH</name>
<dbReference type="Pfam" id="PF01425">
    <property type="entry name" value="Amidase"/>
    <property type="match status" value="1"/>
</dbReference>
<protein>
    <recommendedName>
        <fullName evidence="3">Indoleacetamide hydrolase</fullName>
    </recommendedName>
</protein>
<dbReference type="AlphaFoldDB" id="A0AAE3VKM8"/>
<keyword evidence="5" id="KW-0378">Hydrolase</keyword>
<feature type="domain" description="Amidase" evidence="4">
    <location>
        <begin position="59"/>
        <end position="488"/>
    </location>
</feature>
<dbReference type="InterPro" id="IPR000120">
    <property type="entry name" value="Amidase"/>
</dbReference>
<dbReference type="PANTHER" id="PTHR11895">
    <property type="entry name" value="TRANSAMIDASE"/>
    <property type="match status" value="1"/>
</dbReference>
<evidence type="ECO:0000256" key="1">
    <source>
        <dbReference type="ARBA" id="ARBA00003871"/>
    </source>
</evidence>
<dbReference type="Proteomes" id="UP001229244">
    <property type="component" value="Unassembled WGS sequence"/>
</dbReference>
<dbReference type="InterPro" id="IPR020556">
    <property type="entry name" value="Amidase_CS"/>
</dbReference>
<comment type="caution">
    <text evidence="5">The sequence shown here is derived from an EMBL/GenBank/DDBJ whole genome shotgun (WGS) entry which is preliminary data.</text>
</comment>
<evidence type="ECO:0000313" key="5">
    <source>
        <dbReference type="EMBL" id="MDQ0313673.1"/>
    </source>
</evidence>
<dbReference type="InterPro" id="IPR023631">
    <property type="entry name" value="Amidase_dom"/>
</dbReference>
<evidence type="ECO:0000259" key="4">
    <source>
        <dbReference type="Pfam" id="PF01425"/>
    </source>
</evidence>
<proteinExistence type="inferred from homology"/>